<evidence type="ECO:0000313" key="7">
    <source>
        <dbReference type="EMBL" id="KOX75610.1"/>
    </source>
</evidence>
<dbReference type="InterPro" id="IPR023271">
    <property type="entry name" value="Aquaporin-like"/>
</dbReference>
<dbReference type="InterPro" id="IPR000425">
    <property type="entry name" value="MIP"/>
</dbReference>
<dbReference type="InterPro" id="IPR002350">
    <property type="entry name" value="Kazal_dom"/>
</dbReference>
<dbReference type="Pfam" id="PF07648">
    <property type="entry name" value="Kazal_2"/>
    <property type="match status" value="6"/>
</dbReference>
<keyword evidence="8" id="KW-1185">Reference proteome</keyword>
<feature type="transmembrane region" description="Helical" evidence="5">
    <location>
        <begin position="602"/>
        <end position="621"/>
    </location>
</feature>
<dbReference type="SUPFAM" id="SSF81338">
    <property type="entry name" value="Aquaporin-like"/>
    <property type="match status" value="1"/>
</dbReference>
<proteinExistence type="predicted"/>
<feature type="domain" description="Kazal-like" evidence="6">
    <location>
        <begin position="97"/>
        <end position="156"/>
    </location>
</feature>
<evidence type="ECO:0000256" key="5">
    <source>
        <dbReference type="SAM" id="Phobius"/>
    </source>
</evidence>
<organism evidence="7 8">
    <name type="scientific">Melipona quadrifasciata</name>
    <dbReference type="NCBI Taxonomy" id="166423"/>
    <lineage>
        <taxon>Eukaryota</taxon>
        <taxon>Metazoa</taxon>
        <taxon>Ecdysozoa</taxon>
        <taxon>Arthropoda</taxon>
        <taxon>Hexapoda</taxon>
        <taxon>Insecta</taxon>
        <taxon>Pterygota</taxon>
        <taxon>Neoptera</taxon>
        <taxon>Endopterygota</taxon>
        <taxon>Hymenoptera</taxon>
        <taxon>Apocrita</taxon>
        <taxon>Aculeata</taxon>
        <taxon>Apoidea</taxon>
        <taxon>Anthophila</taxon>
        <taxon>Apidae</taxon>
        <taxon>Melipona</taxon>
    </lineage>
</organism>
<dbReference type="CDD" id="cd00333">
    <property type="entry name" value="MIP"/>
    <property type="match status" value="1"/>
</dbReference>
<dbReference type="CDD" id="cd00104">
    <property type="entry name" value="KAZAL_FS"/>
    <property type="match status" value="4"/>
</dbReference>
<evidence type="ECO:0000256" key="2">
    <source>
        <dbReference type="ARBA" id="ARBA00022692"/>
    </source>
</evidence>
<dbReference type="GO" id="GO:0015267">
    <property type="term" value="F:channel activity"/>
    <property type="evidence" value="ECO:0007669"/>
    <property type="project" value="InterPro"/>
</dbReference>
<sequence>KEVFYQSCEIFNNSDIYDGLICGSDGITYANSIYLDCVNYQTYQNVVPMHSGNCLPMDDYCKINLFYRPVCGSDGRTYTNLESLLCVNYKYSRDIMVVSKSECNVIDQCYSQETTMYVFNPVCANNGFTYQNTSQVKCLQRFNTDLRILHNGGCSVREVYSIYDSIEKVCDIANNRYEWNPVCASDGVTYSNPFEFLCYQADSISLVSDDECEKSTQVSCDDLTTSVSANGTITREDEVCGSDGITYRSIHHLQCYNSQNKYLFVKRSGACVQSEDDPCMFIPEEDLRLPVCGSDNLSYVSPEALWCAKSKFPDKRNPWMLQVDFWRDRDFIDSAKRACVEIILIEAVLLSNYSNPKSLETKFRYLGLDPISIDVNERDMEQTGISIIQTGGITDANGMGKPKSVGISFGPGSGLQAAKEKLKTPWLSSLMKEDATGRETITVAISEVIGTAILVFIGCTGCIEGLGINPSLLQIALTSGLGVMIAVQSVGHVSGGHLNPCITIAALILGKKSLPMTLLYTGAQCLGAMLGYGLIRVITPVELIYAGQPDSRNTFCMTELHADLSTFQGFMAEFLATGILVLFACGVWDCRNVKNTDSIPMRFGFCITALSLIFIPFTGCSMNPARTLGPAVWNGYWSNHWIYWLGPLGGTIVVSLIYRYLFICNRREPGQFD</sequence>
<dbReference type="EMBL" id="KQ435760">
    <property type="protein sequence ID" value="KOX75610.1"/>
    <property type="molecule type" value="Genomic_DNA"/>
</dbReference>
<protein>
    <submittedName>
        <fullName evidence="7">Aquaporin-2</fullName>
    </submittedName>
</protein>
<name>A0A0M9A1W3_9HYME</name>
<accession>A0A0M9A1W3</accession>
<feature type="domain" description="Kazal-like" evidence="6">
    <location>
        <begin position="215"/>
        <end position="273"/>
    </location>
</feature>
<keyword evidence="3 5" id="KW-1133">Transmembrane helix</keyword>
<dbReference type="GO" id="GO:0005886">
    <property type="term" value="C:plasma membrane"/>
    <property type="evidence" value="ECO:0007669"/>
    <property type="project" value="TreeGrafter"/>
</dbReference>
<dbReference type="Gene3D" id="3.30.60.30">
    <property type="match status" value="5"/>
</dbReference>
<dbReference type="PANTHER" id="PTHR19139:SF270">
    <property type="entry name" value="ENTOMOGLYCEROPORIN 1-RELATED"/>
    <property type="match status" value="1"/>
</dbReference>
<comment type="subcellular location">
    <subcellularLocation>
        <location evidence="1">Membrane</location>
        <topology evidence="1">Multi-pass membrane protein</topology>
    </subcellularLocation>
</comment>
<evidence type="ECO:0000256" key="3">
    <source>
        <dbReference type="ARBA" id="ARBA00022989"/>
    </source>
</evidence>
<dbReference type="STRING" id="166423.A0A0M9A1W3"/>
<gene>
    <name evidence="7" type="ORF">WN51_12799</name>
</gene>
<dbReference type="OrthoDB" id="88467at2759"/>
<dbReference type="PANTHER" id="PTHR19139">
    <property type="entry name" value="AQUAPORIN TRANSPORTER"/>
    <property type="match status" value="1"/>
</dbReference>
<evidence type="ECO:0000256" key="1">
    <source>
        <dbReference type="ARBA" id="ARBA00004141"/>
    </source>
</evidence>
<evidence type="ECO:0000313" key="8">
    <source>
        <dbReference type="Proteomes" id="UP000053105"/>
    </source>
</evidence>
<keyword evidence="4 5" id="KW-0472">Membrane</keyword>
<dbReference type="PRINTS" id="PR00783">
    <property type="entry name" value="MINTRINSICP"/>
</dbReference>
<evidence type="ECO:0000259" key="6">
    <source>
        <dbReference type="PROSITE" id="PS51465"/>
    </source>
</evidence>
<dbReference type="SUPFAM" id="SSF100895">
    <property type="entry name" value="Kazal-type serine protease inhibitors"/>
    <property type="match status" value="5"/>
</dbReference>
<dbReference type="PROSITE" id="PS51465">
    <property type="entry name" value="KAZAL_2"/>
    <property type="match status" value="4"/>
</dbReference>
<feature type="domain" description="Kazal-like" evidence="6">
    <location>
        <begin position="2"/>
        <end position="56"/>
    </location>
</feature>
<dbReference type="Pfam" id="PF00230">
    <property type="entry name" value="MIP"/>
    <property type="match status" value="1"/>
</dbReference>
<keyword evidence="2 5" id="KW-0812">Transmembrane</keyword>
<dbReference type="InterPro" id="IPR034294">
    <property type="entry name" value="Aquaporin_transptr"/>
</dbReference>
<evidence type="ECO:0000256" key="4">
    <source>
        <dbReference type="ARBA" id="ARBA00023136"/>
    </source>
</evidence>
<dbReference type="InterPro" id="IPR036058">
    <property type="entry name" value="Kazal_dom_sf"/>
</dbReference>
<feature type="transmembrane region" description="Helical" evidence="5">
    <location>
        <begin position="641"/>
        <end position="661"/>
    </location>
</feature>
<reference evidence="7 8" key="1">
    <citation type="submission" date="2015-07" db="EMBL/GenBank/DDBJ databases">
        <title>The genome of Melipona quadrifasciata.</title>
        <authorList>
            <person name="Pan H."/>
            <person name="Kapheim K."/>
        </authorList>
    </citation>
    <scope>NUCLEOTIDE SEQUENCE [LARGE SCALE GENOMIC DNA]</scope>
    <source>
        <strain evidence="7">0111107301</strain>
        <tissue evidence="7">Whole body</tissue>
    </source>
</reference>
<dbReference type="AlphaFoldDB" id="A0A0M9A1W3"/>
<dbReference type="Gene3D" id="1.20.1080.10">
    <property type="entry name" value="Glycerol uptake facilitator protein"/>
    <property type="match status" value="1"/>
</dbReference>
<feature type="non-terminal residue" evidence="7">
    <location>
        <position position="1"/>
    </location>
</feature>
<dbReference type="SMART" id="SM00280">
    <property type="entry name" value="KAZAL"/>
    <property type="match status" value="4"/>
</dbReference>
<dbReference type="Proteomes" id="UP000053105">
    <property type="component" value="Unassembled WGS sequence"/>
</dbReference>
<feature type="domain" description="Kazal-like" evidence="6">
    <location>
        <begin position="164"/>
        <end position="214"/>
    </location>
</feature>
<feature type="transmembrane region" description="Helical" evidence="5">
    <location>
        <begin position="570"/>
        <end position="590"/>
    </location>
</feature>